<dbReference type="Proteomes" id="UP000017836">
    <property type="component" value="Unassembled WGS sequence"/>
</dbReference>
<accession>U5D9H3</accession>
<keyword evidence="2" id="KW-1185">Reference proteome</keyword>
<evidence type="ECO:0000313" key="1">
    <source>
        <dbReference type="EMBL" id="ERN19144.1"/>
    </source>
</evidence>
<name>U5D9H3_AMBTC</name>
<sequence>MTERKAPCPKPDLGHVKVAQPWPVPGSGPYLGGSVPAVTPSPALSRAKLGPRANSCGPCPELFLPMPDRATHCLSYKQVQKENIMQKSIVYAAPQEYPLSIFIFRW</sequence>
<dbReference type="AlphaFoldDB" id="U5D9H3"/>
<organism evidence="1 2">
    <name type="scientific">Amborella trichopoda</name>
    <dbReference type="NCBI Taxonomy" id="13333"/>
    <lineage>
        <taxon>Eukaryota</taxon>
        <taxon>Viridiplantae</taxon>
        <taxon>Streptophyta</taxon>
        <taxon>Embryophyta</taxon>
        <taxon>Tracheophyta</taxon>
        <taxon>Spermatophyta</taxon>
        <taxon>Magnoliopsida</taxon>
        <taxon>Amborellales</taxon>
        <taxon>Amborellaceae</taxon>
        <taxon>Amborella</taxon>
    </lineage>
</organism>
<gene>
    <name evidence="1" type="ORF">AMTR_s00061p00161870</name>
</gene>
<proteinExistence type="predicted"/>
<dbReference type="Gramene" id="ERN19144">
    <property type="protein sequence ID" value="ERN19144"/>
    <property type="gene ID" value="AMTR_s00061p00161870"/>
</dbReference>
<dbReference type="EMBL" id="KI392075">
    <property type="protein sequence ID" value="ERN19144.1"/>
    <property type="molecule type" value="Genomic_DNA"/>
</dbReference>
<evidence type="ECO:0000313" key="2">
    <source>
        <dbReference type="Proteomes" id="UP000017836"/>
    </source>
</evidence>
<protein>
    <submittedName>
        <fullName evidence="1">Uncharacterized protein</fullName>
    </submittedName>
</protein>
<dbReference type="HOGENOM" id="CLU_2226782_0_0_1"/>
<reference evidence="2" key="1">
    <citation type="journal article" date="2013" name="Science">
        <title>The Amborella genome and the evolution of flowering plants.</title>
        <authorList>
            <consortium name="Amborella Genome Project"/>
        </authorList>
    </citation>
    <scope>NUCLEOTIDE SEQUENCE [LARGE SCALE GENOMIC DNA]</scope>
</reference>